<dbReference type="AlphaFoldDB" id="A0AAE1CF75"/>
<dbReference type="GO" id="GO:0004000">
    <property type="term" value="F:adenosine deaminase activity"/>
    <property type="evidence" value="ECO:0007669"/>
    <property type="project" value="TreeGrafter"/>
</dbReference>
<dbReference type="InterPro" id="IPR032466">
    <property type="entry name" value="Metal_Hydrolase"/>
</dbReference>
<name>A0AAE1CF75_9PEZI</name>
<keyword evidence="2" id="KW-0479">Metal-binding</keyword>
<comment type="caution">
    <text evidence="5">The sequence shown here is derived from an EMBL/GenBank/DDBJ whole genome shotgun (WGS) entry which is preliminary data.</text>
</comment>
<evidence type="ECO:0000256" key="1">
    <source>
        <dbReference type="ARBA" id="ARBA00001947"/>
    </source>
</evidence>
<keyword evidence="3" id="KW-0378">Hydrolase</keyword>
<dbReference type="SUPFAM" id="SSF51556">
    <property type="entry name" value="Metallo-dependent hydrolases"/>
    <property type="match status" value="1"/>
</dbReference>
<evidence type="ECO:0000256" key="2">
    <source>
        <dbReference type="ARBA" id="ARBA00022723"/>
    </source>
</evidence>
<evidence type="ECO:0000313" key="6">
    <source>
        <dbReference type="Proteomes" id="UP001270362"/>
    </source>
</evidence>
<dbReference type="InterPro" id="IPR006330">
    <property type="entry name" value="Ado/ade_deaminase"/>
</dbReference>
<proteinExistence type="predicted"/>
<comment type="cofactor">
    <cofactor evidence="1">
        <name>Zn(2+)</name>
        <dbReference type="ChEBI" id="CHEBI:29105"/>
    </cofactor>
</comment>
<accession>A0AAE1CF75</accession>
<protein>
    <recommendedName>
        <fullName evidence="4">Adenosine deaminase domain-containing protein</fullName>
    </recommendedName>
</protein>
<dbReference type="PANTHER" id="PTHR11409">
    <property type="entry name" value="ADENOSINE DEAMINASE"/>
    <property type="match status" value="1"/>
</dbReference>
<keyword evidence="6" id="KW-1185">Reference proteome</keyword>
<dbReference type="EMBL" id="JAULSO010000001">
    <property type="protein sequence ID" value="KAK3692336.1"/>
    <property type="molecule type" value="Genomic_DNA"/>
</dbReference>
<organism evidence="5 6">
    <name type="scientific">Podospora appendiculata</name>
    <dbReference type="NCBI Taxonomy" id="314037"/>
    <lineage>
        <taxon>Eukaryota</taxon>
        <taxon>Fungi</taxon>
        <taxon>Dikarya</taxon>
        <taxon>Ascomycota</taxon>
        <taxon>Pezizomycotina</taxon>
        <taxon>Sordariomycetes</taxon>
        <taxon>Sordariomycetidae</taxon>
        <taxon>Sordariales</taxon>
        <taxon>Podosporaceae</taxon>
        <taxon>Podospora</taxon>
    </lineage>
</organism>
<dbReference type="GO" id="GO:0046872">
    <property type="term" value="F:metal ion binding"/>
    <property type="evidence" value="ECO:0007669"/>
    <property type="project" value="UniProtKB-KW"/>
</dbReference>
<feature type="domain" description="Adenosine deaminase" evidence="4">
    <location>
        <begin position="275"/>
        <end position="581"/>
    </location>
</feature>
<dbReference type="Pfam" id="PF00962">
    <property type="entry name" value="A_deaminase"/>
    <property type="match status" value="1"/>
</dbReference>
<dbReference type="PANTHER" id="PTHR11409:SF37">
    <property type="entry name" value="ADENOSINE DEAMINASE DOMAIN-CONTAINING PROTEIN"/>
    <property type="match status" value="1"/>
</dbReference>
<reference evidence="5" key="1">
    <citation type="journal article" date="2023" name="Mol. Phylogenet. Evol.">
        <title>Genome-scale phylogeny and comparative genomics of the fungal order Sordariales.</title>
        <authorList>
            <person name="Hensen N."/>
            <person name="Bonometti L."/>
            <person name="Westerberg I."/>
            <person name="Brannstrom I.O."/>
            <person name="Guillou S."/>
            <person name="Cros-Aarteil S."/>
            <person name="Calhoun S."/>
            <person name="Haridas S."/>
            <person name="Kuo A."/>
            <person name="Mondo S."/>
            <person name="Pangilinan J."/>
            <person name="Riley R."/>
            <person name="LaButti K."/>
            <person name="Andreopoulos B."/>
            <person name="Lipzen A."/>
            <person name="Chen C."/>
            <person name="Yan M."/>
            <person name="Daum C."/>
            <person name="Ng V."/>
            <person name="Clum A."/>
            <person name="Steindorff A."/>
            <person name="Ohm R.A."/>
            <person name="Martin F."/>
            <person name="Silar P."/>
            <person name="Natvig D.O."/>
            <person name="Lalanne C."/>
            <person name="Gautier V."/>
            <person name="Ament-Velasquez S.L."/>
            <person name="Kruys A."/>
            <person name="Hutchinson M.I."/>
            <person name="Powell A.J."/>
            <person name="Barry K."/>
            <person name="Miller A.N."/>
            <person name="Grigoriev I.V."/>
            <person name="Debuchy R."/>
            <person name="Gladieux P."/>
            <person name="Hiltunen Thoren M."/>
            <person name="Johannesson H."/>
        </authorList>
    </citation>
    <scope>NUCLEOTIDE SEQUENCE</scope>
    <source>
        <strain evidence="5">CBS 314.62</strain>
    </source>
</reference>
<sequence length="621" mass="70946">MADDRGRSPAPFGDQYDLVEPLDQVLTKRLKTSPSALPANGFESEDAYRKMRRQINDCEDALAFDFDCKGRASPEERRANDILQLVKQLDARDVYDAAKPRKGYGGQEHPRFCGDHYLSNADLIGQTQVYEIAHAMPKGCHLHIHFNANLLPDVLINIGKTMPRMFISSDIPLVGDRNSYNFDRCKLQFNILSEARVQSVHGGRQSLFSPDYQPRRVMLFSEFCEEFPGHYRKACPDGADDGVMSDGVACQKGSPVTVDSWLYNKVVFQEAEAHNLLQTADGAWEQFNGRTQLMKGLFNYETAYKEYTRLCLLEFVNDNIQYAEIRPNFMATNQVWKDDGSSQIDNKGTIQLIIDQYNEFQLTHKRATLKGLKIIYCTPRSFEPDKVEKSLDECLQFKLDYPGWIAGFDLVGEESKGRPLKDFIPQFLTFRKKCKAAKVDIPFLFHCGETLDIGSSTDGNLVDALLLGSKRIGHGFALARHPYIMEQMKKRNICVEVCPISNEILGLTPRMNGHTMYSLLANNVHCTISTDNGTLFRSRLSHDFYQTMAGKADMTLHGWRQLIEWSIEHSCMEPEQRAEIYRDWVLMWDDFCRWINRKYGHLLPSQTPRGQKAVQERASSS</sequence>
<evidence type="ECO:0000256" key="3">
    <source>
        <dbReference type="ARBA" id="ARBA00022801"/>
    </source>
</evidence>
<dbReference type="GO" id="GO:0046103">
    <property type="term" value="P:inosine biosynthetic process"/>
    <property type="evidence" value="ECO:0007669"/>
    <property type="project" value="TreeGrafter"/>
</dbReference>
<evidence type="ECO:0000259" key="4">
    <source>
        <dbReference type="Pfam" id="PF00962"/>
    </source>
</evidence>
<dbReference type="InterPro" id="IPR001365">
    <property type="entry name" value="A_deaminase_dom"/>
</dbReference>
<dbReference type="Proteomes" id="UP001270362">
    <property type="component" value="Unassembled WGS sequence"/>
</dbReference>
<dbReference type="Gene3D" id="3.20.20.140">
    <property type="entry name" value="Metal-dependent hydrolases"/>
    <property type="match status" value="1"/>
</dbReference>
<evidence type="ECO:0000313" key="5">
    <source>
        <dbReference type="EMBL" id="KAK3692336.1"/>
    </source>
</evidence>
<gene>
    <name evidence="5" type="ORF">B0T22DRAFT_372339</name>
</gene>
<reference evidence="5" key="2">
    <citation type="submission" date="2023-06" db="EMBL/GenBank/DDBJ databases">
        <authorList>
            <consortium name="Lawrence Berkeley National Laboratory"/>
            <person name="Haridas S."/>
            <person name="Hensen N."/>
            <person name="Bonometti L."/>
            <person name="Westerberg I."/>
            <person name="Brannstrom I.O."/>
            <person name="Guillou S."/>
            <person name="Cros-Aarteil S."/>
            <person name="Calhoun S."/>
            <person name="Kuo A."/>
            <person name="Mondo S."/>
            <person name="Pangilinan J."/>
            <person name="Riley R."/>
            <person name="Labutti K."/>
            <person name="Andreopoulos B."/>
            <person name="Lipzen A."/>
            <person name="Chen C."/>
            <person name="Yanf M."/>
            <person name="Daum C."/>
            <person name="Ng V."/>
            <person name="Clum A."/>
            <person name="Steindorff A."/>
            <person name="Ohm R."/>
            <person name="Martin F."/>
            <person name="Silar P."/>
            <person name="Natvig D."/>
            <person name="Lalanne C."/>
            <person name="Gautier V."/>
            <person name="Ament-Velasquez S.L."/>
            <person name="Kruys A."/>
            <person name="Hutchinson M.I."/>
            <person name="Powell A.J."/>
            <person name="Barry K."/>
            <person name="Miller A.N."/>
            <person name="Grigoriev I.V."/>
            <person name="Debuchy R."/>
            <person name="Gladieux P."/>
            <person name="Thoren M.H."/>
            <person name="Johannesson H."/>
        </authorList>
    </citation>
    <scope>NUCLEOTIDE SEQUENCE</scope>
    <source>
        <strain evidence="5">CBS 314.62</strain>
    </source>
</reference>
<dbReference type="GO" id="GO:0006154">
    <property type="term" value="P:adenosine catabolic process"/>
    <property type="evidence" value="ECO:0007669"/>
    <property type="project" value="TreeGrafter"/>
</dbReference>